<dbReference type="CDD" id="cd00130">
    <property type="entry name" value="PAS"/>
    <property type="match status" value="1"/>
</dbReference>
<dbReference type="Gene3D" id="1.10.287.130">
    <property type="match status" value="1"/>
</dbReference>
<feature type="domain" description="Histidine kinase" evidence="9">
    <location>
        <begin position="351"/>
        <end position="562"/>
    </location>
</feature>
<dbReference type="PRINTS" id="PR00344">
    <property type="entry name" value="BCTRLSENSOR"/>
</dbReference>
<gene>
    <name evidence="11" type="ORF">A2290_00345</name>
</gene>
<dbReference type="InterPro" id="IPR035965">
    <property type="entry name" value="PAS-like_dom_sf"/>
</dbReference>
<dbReference type="PROSITE" id="PS50109">
    <property type="entry name" value="HIS_KIN"/>
    <property type="match status" value="1"/>
</dbReference>
<dbReference type="InterPro" id="IPR003594">
    <property type="entry name" value="HATPase_dom"/>
</dbReference>
<dbReference type="InterPro" id="IPR000700">
    <property type="entry name" value="PAS-assoc_C"/>
</dbReference>
<dbReference type="Pfam" id="PF02518">
    <property type="entry name" value="HATPase_c"/>
    <property type="match status" value="1"/>
</dbReference>
<dbReference type="InterPro" id="IPR005467">
    <property type="entry name" value="His_kinase_dom"/>
</dbReference>
<accession>A0A1F4S703</accession>
<evidence type="ECO:0000256" key="4">
    <source>
        <dbReference type="ARBA" id="ARBA00022679"/>
    </source>
</evidence>
<dbReference type="InterPro" id="IPR003661">
    <property type="entry name" value="HisK_dim/P_dom"/>
</dbReference>
<dbReference type="SUPFAM" id="SSF55785">
    <property type="entry name" value="PYP-like sensor domain (PAS domain)"/>
    <property type="match status" value="1"/>
</dbReference>
<evidence type="ECO:0000256" key="7">
    <source>
        <dbReference type="ARBA" id="ARBA00022840"/>
    </source>
</evidence>
<dbReference type="GO" id="GO:0005524">
    <property type="term" value="F:ATP binding"/>
    <property type="evidence" value="ECO:0007669"/>
    <property type="project" value="UniProtKB-KW"/>
</dbReference>
<evidence type="ECO:0000256" key="3">
    <source>
        <dbReference type="ARBA" id="ARBA00022553"/>
    </source>
</evidence>
<evidence type="ECO:0000256" key="8">
    <source>
        <dbReference type="ARBA" id="ARBA00023012"/>
    </source>
</evidence>
<protein>
    <recommendedName>
        <fullName evidence="2">histidine kinase</fullName>
        <ecNumber evidence="2">2.7.13.3</ecNumber>
    </recommendedName>
</protein>
<dbReference type="InterPro" id="IPR004358">
    <property type="entry name" value="Sig_transdc_His_kin-like_C"/>
</dbReference>
<dbReference type="PANTHER" id="PTHR43065">
    <property type="entry name" value="SENSOR HISTIDINE KINASE"/>
    <property type="match status" value="1"/>
</dbReference>
<dbReference type="Proteomes" id="UP000177905">
    <property type="component" value="Unassembled WGS sequence"/>
</dbReference>
<dbReference type="InterPro" id="IPR036097">
    <property type="entry name" value="HisK_dim/P_sf"/>
</dbReference>
<keyword evidence="6" id="KW-0418">Kinase</keyword>
<name>A0A1F4S703_UNCSA</name>
<dbReference type="PANTHER" id="PTHR43065:SF10">
    <property type="entry name" value="PEROXIDE STRESS-ACTIVATED HISTIDINE KINASE MAK3"/>
    <property type="match status" value="1"/>
</dbReference>
<dbReference type="SMART" id="SM00387">
    <property type="entry name" value="HATPase_c"/>
    <property type="match status" value="1"/>
</dbReference>
<dbReference type="InterPro" id="IPR036890">
    <property type="entry name" value="HATPase_C_sf"/>
</dbReference>
<dbReference type="Gene3D" id="3.30.450.20">
    <property type="entry name" value="PAS domain"/>
    <property type="match status" value="1"/>
</dbReference>
<evidence type="ECO:0000256" key="6">
    <source>
        <dbReference type="ARBA" id="ARBA00022777"/>
    </source>
</evidence>
<evidence type="ECO:0000259" key="9">
    <source>
        <dbReference type="PROSITE" id="PS50109"/>
    </source>
</evidence>
<dbReference type="GO" id="GO:0000155">
    <property type="term" value="F:phosphorelay sensor kinase activity"/>
    <property type="evidence" value="ECO:0007669"/>
    <property type="project" value="InterPro"/>
</dbReference>
<comment type="caution">
    <text evidence="11">The sequence shown here is derived from an EMBL/GenBank/DDBJ whole genome shotgun (WGS) entry which is preliminary data.</text>
</comment>
<dbReference type="CDD" id="cd00082">
    <property type="entry name" value="HisKA"/>
    <property type="match status" value="1"/>
</dbReference>
<dbReference type="SUPFAM" id="SSF47384">
    <property type="entry name" value="Homodimeric domain of signal transducing histidine kinase"/>
    <property type="match status" value="1"/>
</dbReference>
<proteinExistence type="predicted"/>
<dbReference type="Pfam" id="PF00512">
    <property type="entry name" value="HisKA"/>
    <property type="match status" value="1"/>
</dbReference>
<evidence type="ECO:0000259" key="10">
    <source>
        <dbReference type="PROSITE" id="PS50113"/>
    </source>
</evidence>
<reference evidence="11 12" key="1">
    <citation type="journal article" date="2016" name="Nat. Commun.">
        <title>Thousands of microbial genomes shed light on interconnected biogeochemical processes in an aquifer system.</title>
        <authorList>
            <person name="Anantharaman K."/>
            <person name="Brown C.T."/>
            <person name="Hug L.A."/>
            <person name="Sharon I."/>
            <person name="Castelle C.J."/>
            <person name="Probst A.J."/>
            <person name="Thomas B.C."/>
            <person name="Singh A."/>
            <person name="Wilkins M.J."/>
            <person name="Karaoz U."/>
            <person name="Brodie E.L."/>
            <person name="Williams K.H."/>
            <person name="Hubbard S.S."/>
            <person name="Banfield J.F."/>
        </authorList>
    </citation>
    <scope>NUCLEOTIDE SEQUENCE [LARGE SCALE GENOMIC DNA]</scope>
</reference>
<evidence type="ECO:0000256" key="2">
    <source>
        <dbReference type="ARBA" id="ARBA00012438"/>
    </source>
</evidence>
<keyword evidence="5" id="KW-0547">Nucleotide-binding</keyword>
<keyword evidence="8" id="KW-0902">Two-component regulatory system</keyword>
<sequence length="575" mass="65322">MPFWDDKELLNETSFLSSSASEFVKQMDSNYIFEFVAKQICRLEPDSSIIITEFDPYKKNIHIKHVVAEEKRLKIASELLKQNLKNFGFKINTTDFINRVDRFGLKESKNLHELAFGKIPSIICFAIEKAVNIKRIYSTPFALKKGDILGSVIIIKHTDSPLNHENALNALINQAAVALQKWKVQKELANAERKYYQIFENAIEGIFKCAPNGIFLDVNPSFCRMLNYESAKEFLGSVNNINNLNKTLLEKILKHKVNSISDLEEQLLNKNKNLVWVSMNINIIRNEKNNVLSFDGMLTEITTRKKFEEELKKAKDKLELELKIKTDHLILANKELNDAKRLSEIGKLAASVAHELRNPLGVISIAIFNIRRKAKDERLETHFTNIEKKILESNHIISNLLNYSRLKIPAYEKTDICKLINECVDSAQARFNETGIMVKVSRLPMKDISIEIDPYQIRGILNNILNNAFQAIPQDTDKIGEIKLDAQIDGDKLLISVKDNGCGIDKEDLEKVCDPFFTRKTKGTGLGLSLVKEIVTLHNGTVEIKSKTGKGTNMTIALPLNKTHVLQNDSKDTPT</sequence>
<dbReference type="SMART" id="SM00091">
    <property type="entry name" value="PAS"/>
    <property type="match status" value="1"/>
</dbReference>
<dbReference type="InterPro" id="IPR000014">
    <property type="entry name" value="PAS"/>
</dbReference>
<comment type="catalytic activity">
    <reaction evidence="1">
        <text>ATP + protein L-histidine = ADP + protein N-phospho-L-histidine.</text>
        <dbReference type="EC" id="2.7.13.3"/>
    </reaction>
</comment>
<keyword evidence="3" id="KW-0597">Phosphoprotein</keyword>
<dbReference type="Gene3D" id="3.30.565.10">
    <property type="entry name" value="Histidine kinase-like ATPase, C-terminal domain"/>
    <property type="match status" value="1"/>
</dbReference>
<evidence type="ECO:0000256" key="1">
    <source>
        <dbReference type="ARBA" id="ARBA00000085"/>
    </source>
</evidence>
<dbReference type="Pfam" id="PF13426">
    <property type="entry name" value="PAS_9"/>
    <property type="match status" value="1"/>
</dbReference>
<evidence type="ECO:0000256" key="5">
    <source>
        <dbReference type="ARBA" id="ARBA00022741"/>
    </source>
</evidence>
<evidence type="ECO:0000313" key="12">
    <source>
        <dbReference type="Proteomes" id="UP000177905"/>
    </source>
</evidence>
<dbReference type="AlphaFoldDB" id="A0A1F4S703"/>
<dbReference type="NCBIfam" id="TIGR00229">
    <property type="entry name" value="sensory_box"/>
    <property type="match status" value="1"/>
</dbReference>
<dbReference type="SMART" id="SM00388">
    <property type="entry name" value="HisKA"/>
    <property type="match status" value="1"/>
</dbReference>
<keyword evidence="4" id="KW-0808">Transferase</keyword>
<feature type="domain" description="PAC" evidence="10">
    <location>
        <begin position="261"/>
        <end position="313"/>
    </location>
</feature>
<dbReference type="PROSITE" id="PS50113">
    <property type="entry name" value="PAC"/>
    <property type="match status" value="1"/>
</dbReference>
<keyword evidence="7" id="KW-0067">ATP-binding</keyword>
<dbReference type="SUPFAM" id="SSF55874">
    <property type="entry name" value="ATPase domain of HSP90 chaperone/DNA topoisomerase II/histidine kinase"/>
    <property type="match status" value="1"/>
</dbReference>
<dbReference type="EMBL" id="MEUA01000011">
    <property type="protein sequence ID" value="OGC16218.1"/>
    <property type="molecule type" value="Genomic_DNA"/>
</dbReference>
<evidence type="ECO:0000313" key="11">
    <source>
        <dbReference type="EMBL" id="OGC16218.1"/>
    </source>
</evidence>
<organism evidence="11 12">
    <name type="scientific">candidate division WOR-1 bacterium RIFOXYB2_FULL_36_35</name>
    <dbReference type="NCBI Taxonomy" id="1802578"/>
    <lineage>
        <taxon>Bacteria</taxon>
        <taxon>Bacillati</taxon>
        <taxon>Saganbacteria</taxon>
    </lineage>
</organism>
<dbReference type="EC" id="2.7.13.3" evidence="2"/>